<dbReference type="AlphaFoldDB" id="A0A6J4LAK4"/>
<accession>A0A6J4LAK4</accession>
<evidence type="ECO:0000313" key="2">
    <source>
        <dbReference type="EMBL" id="CAA9326602.1"/>
    </source>
</evidence>
<evidence type="ECO:0000256" key="1">
    <source>
        <dbReference type="SAM" id="MobiDB-lite"/>
    </source>
</evidence>
<name>A0A6J4LAK4_9BACT</name>
<reference evidence="2" key="1">
    <citation type="submission" date="2020-02" db="EMBL/GenBank/DDBJ databases">
        <authorList>
            <person name="Meier V. D."/>
        </authorList>
    </citation>
    <scope>NUCLEOTIDE SEQUENCE</scope>
    <source>
        <strain evidence="2">AVDCRST_MAG40</strain>
    </source>
</reference>
<feature type="non-terminal residue" evidence="2">
    <location>
        <position position="27"/>
    </location>
</feature>
<proteinExistence type="predicted"/>
<dbReference type="EMBL" id="CADCTX010000536">
    <property type="protein sequence ID" value="CAA9326602.1"/>
    <property type="molecule type" value="Genomic_DNA"/>
</dbReference>
<protein>
    <submittedName>
        <fullName evidence="2">Mobile element protein</fullName>
    </submittedName>
</protein>
<feature type="non-terminal residue" evidence="2">
    <location>
        <position position="1"/>
    </location>
</feature>
<organism evidence="2">
    <name type="scientific">uncultured Gemmatimonadaceae bacterium</name>
    <dbReference type="NCBI Taxonomy" id="246130"/>
    <lineage>
        <taxon>Bacteria</taxon>
        <taxon>Pseudomonadati</taxon>
        <taxon>Gemmatimonadota</taxon>
        <taxon>Gemmatimonadia</taxon>
        <taxon>Gemmatimonadales</taxon>
        <taxon>Gemmatimonadaceae</taxon>
        <taxon>environmental samples</taxon>
    </lineage>
</organism>
<sequence length="27" mass="3187">RPAYRLALHHRRRPHQTQAPLPGTSRL</sequence>
<feature type="region of interest" description="Disordered" evidence="1">
    <location>
        <begin position="1"/>
        <end position="27"/>
    </location>
</feature>
<gene>
    <name evidence="2" type="ORF">AVDCRST_MAG40-1722</name>
</gene>